<dbReference type="AlphaFoldDB" id="A0A7H1MFF7"/>
<proteinExistence type="predicted"/>
<dbReference type="Pfam" id="PF18426">
    <property type="entry name" value="Tli4_C"/>
    <property type="match status" value="1"/>
</dbReference>
<accession>A0A7H1MFF7</accession>
<dbReference type="InterPro" id="IPR041290">
    <property type="entry name" value="Tli4_C"/>
</dbReference>
<gene>
    <name evidence="2" type="ORF">H7A79_2181</name>
</gene>
<name>A0A7H1MFF7_9NEIS</name>
<sequence>MGDALLTLNRLNVESWQLGIELAGKPDVGLYLSRFVQDEPEPGLRQRAGGILGELARSAEGLKTLRNRKRNVGPIEADEILTAGTQNSKRGYAFKWEAPSKGDSLSEPNLNIELSVSGSQYKDNSALFASDEEALALWDRLASSIRLRPGAV</sequence>
<organism evidence="2 3">
    <name type="scientific">Neisseria musculi</name>
    <dbReference type="NCBI Taxonomy" id="1815583"/>
    <lineage>
        <taxon>Bacteria</taxon>
        <taxon>Pseudomonadati</taxon>
        <taxon>Pseudomonadota</taxon>
        <taxon>Betaproteobacteria</taxon>
        <taxon>Neisseriales</taxon>
        <taxon>Neisseriaceae</taxon>
        <taxon>Neisseria</taxon>
    </lineage>
</organism>
<dbReference type="Proteomes" id="UP000516412">
    <property type="component" value="Chromosome"/>
</dbReference>
<dbReference type="EMBL" id="CP060414">
    <property type="protein sequence ID" value="QNT60372.1"/>
    <property type="molecule type" value="Genomic_DNA"/>
</dbReference>
<keyword evidence="3" id="KW-1185">Reference proteome</keyword>
<evidence type="ECO:0000313" key="3">
    <source>
        <dbReference type="Proteomes" id="UP000516412"/>
    </source>
</evidence>
<protein>
    <recommendedName>
        <fullName evidence="1">Tle cognate immunity protein 4 C-terminal domain-containing protein</fullName>
    </recommendedName>
</protein>
<evidence type="ECO:0000313" key="2">
    <source>
        <dbReference type="EMBL" id="QNT60372.1"/>
    </source>
</evidence>
<dbReference type="KEGG" id="nmus:H7A79_2181"/>
<evidence type="ECO:0000259" key="1">
    <source>
        <dbReference type="Pfam" id="PF18426"/>
    </source>
</evidence>
<feature type="domain" description="Tle cognate immunity protein 4 C-terminal" evidence="1">
    <location>
        <begin position="10"/>
        <end position="150"/>
    </location>
</feature>
<reference evidence="2" key="1">
    <citation type="submission" date="2024-06" db="EMBL/GenBank/DDBJ databases">
        <title>Complete Genome Sequence of mouse commensal type strain Neisseria musculi.</title>
        <authorList>
            <person name="Thapa E."/>
            <person name="Aluvathingal J."/>
            <person name="Nadendla S."/>
            <person name="Mehta A."/>
            <person name="Tettelin H."/>
            <person name="Weyand N.J."/>
        </authorList>
    </citation>
    <scope>NUCLEOTIDE SEQUENCE</scope>
    <source>
        <strain evidence="2">NW831</strain>
    </source>
</reference>